<dbReference type="AlphaFoldDB" id="A0A951UQ00"/>
<dbReference type="EMBL" id="JAHHHD010000046">
    <property type="protein sequence ID" value="MBW4661805.1"/>
    <property type="molecule type" value="Genomic_DNA"/>
</dbReference>
<accession>A0A951UQ00</accession>
<reference evidence="1" key="2">
    <citation type="journal article" date="2022" name="Microbiol. Resour. Announc.">
        <title>Metagenome Sequencing to Explore Phylogenomics of Terrestrial Cyanobacteria.</title>
        <authorList>
            <person name="Ward R.D."/>
            <person name="Stajich J.E."/>
            <person name="Johansen J.R."/>
            <person name="Huntemann M."/>
            <person name="Clum A."/>
            <person name="Foster B."/>
            <person name="Foster B."/>
            <person name="Roux S."/>
            <person name="Palaniappan K."/>
            <person name="Varghese N."/>
            <person name="Mukherjee S."/>
            <person name="Reddy T.B.K."/>
            <person name="Daum C."/>
            <person name="Copeland A."/>
            <person name="Chen I.A."/>
            <person name="Ivanova N.N."/>
            <person name="Kyrpides N.C."/>
            <person name="Shapiro N."/>
            <person name="Eloe-Fadrosh E.A."/>
            <person name="Pietrasiak N."/>
        </authorList>
    </citation>
    <scope>NUCLEOTIDE SEQUENCE</scope>
    <source>
        <strain evidence="1">UHER 2000/2452</strain>
    </source>
</reference>
<evidence type="ECO:0008006" key="3">
    <source>
        <dbReference type="Google" id="ProtNLM"/>
    </source>
</evidence>
<evidence type="ECO:0000313" key="1">
    <source>
        <dbReference type="EMBL" id="MBW4661805.1"/>
    </source>
</evidence>
<proteinExistence type="predicted"/>
<sequence length="110" mass="12260">MTPNLNDSAEDLFEILLRAASRGDSIEHIVKQLEGVPSGNGVRYHPDKLSDMATVEHQLNAALQSRIPPKIAKKRHRLAIDLHLIPYYGTPNEAEAPYIYLGAFMLLKAL</sequence>
<organism evidence="1 2">
    <name type="scientific">Drouetiella hepatica Uher 2000/2452</name>
    <dbReference type="NCBI Taxonomy" id="904376"/>
    <lineage>
        <taxon>Bacteria</taxon>
        <taxon>Bacillati</taxon>
        <taxon>Cyanobacteriota</taxon>
        <taxon>Cyanophyceae</taxon>
        <taxon>Oculatellales</taxon>
        <taxon>Oculatellaceae</taxon>
        <taxon>Drouetiella</taxon>
    </lineage>
</organism>
<gene>
    <name evidence="1" type="ORF">KME15_24320</name>
</gene>
<dbReference type="Proteomes" id="UP000757435">
    <property type="component" value="Unassembled WGS sequence"/>
</dbReference>
<evidence type="ECO:0000313" key="2">
    <source>
        <dbReference type="Proteomes" id="UP000757435"/>
    </source>
</evidence>
<name>A0A951UQ00_9CYAN</name>
<protein>
    <recommendedName>
        <fullName evidence="3">Transposase</fullName>
    </recommendedName>
</protein>
<comment type="caution">
    <text evidence="1">The sequence shown here is derived from an EMBL/GenBank/DDBJ whole genome shotgun (WGS) entry which is preliminary data.</text>
</comment>
<reference evidence="1" key="1">
    <citation type="submission" date="2021-05" db="EMBL/GenBank/DDBJ databases">
        <authorList>
            <person name="Pietrasiak N."/>
            <person name="Ward R."/>
            <person name="Stajich J.E."/>
            <person name="Kurbessoian T."/>
        </authorList>
    </citation>
    <scope>NUCLEOTIDE SEQUENCE</scope>
    <source>
        <strain evidence="1">UHER 2000/2452</strain>
    </source>
</reference>